<dbReference type="RefSeq" id="WP_394820763.1">
    <property type="nucleotide sequence ID" value="NZ_CP089984.1"/>
</dbReference>
<dbReference type="Proteomes" id="UP001370348">
    <property type="component" value="Chromosome"/>
</dbReference>
<name>A0ABZ2LJJ4_9BACT</name>
<organism evidence="13 14">
    <name type="scientific">Pendulispora albinea</name>
    <dbReference type="NCBI Taxonomy" id="2741071"/>
    <lineage>
        <taxon>Bacteria</taxon>
        <taxon>Pseudomonadati</taxon>
        <taxon>Myxococcota</taxon>
        <taxon>Myxococcia</taxon>
        <taxon>Myxococcales</taxon>
        <taxon>Sorangiineae</taxon>
        <taxon>Pendulisporaceae</taxon>
        <taxon>Pendulispora</taxon>
    </lineage>
</organism>
<evidence type="ECO:0000256" key="2">
    <source>
        <dbReference type="ARBA" id="ARBA00022448"/>
    </source>
</evidence>
<feature type="domain" description="Cation/H+ exchanger transmembrane" evidence="12">
    <location>
        <begin position="4"/>
        <end position="381"/>
    </location>
</feature>
<evidence type="ECO:0000256" key="5">
    <source>
        <dbReference type="ARBA" id="ARBA00022989"/>
    </source>
</evidence>
<keyword evidence="4 11" id="KW-0812">Transmembrane</keyword>
<feature type="transmembrane region" description="Helical" evidence="11">
    <location>
        <begin position="215"/>
        <end position="248"/>
    </location>
</feature>
<sequence>MLVIAKLGGQVAVWLKQPPVLGELFAGILLGNLDLVGIQVFEQAATTESVGFLAEMGVVLLLFEVGLESTVADMRRVIPSSGAVAILGVLAPLGLGYGASMIAAPHASRALHLFIGATLCATSVGITARVLRDLGALGRPETRVILGAAVIDDVLGLIVLSVVTAIAQEGAMPSPIHALTLLGLAAAFLIGALFLGRYVMPRVFRIGAGLQTEGVLGAMAIALCFAFAGLSSIAGLAAIVGAFAAGLILDEVHVRPFGSKTKHDIAELIRPTAAFLAPIFFVRTGISVDLRGATLHVLLLALLLGAAAVAGKLVSGLGLRTRGVDRLLVGIGMLPRGEVGLIFADAGARIRVDGHPLIEPSIYMAIILVIMGTTVAAPPWLAARLRVAPASSPSPSSSSKSKRAAGAE</sequence>
<evidence type="ECO:0000256" key="11">
    <source>
        <dbReference type="SAM" id="Phobius"/>
    </source>
</evidence>
<keyword evidence="5 11" id="KW-1133">Transmembrane helix</keyword>
<comment type="subcellular location">
    <subcellularLocation>
        <location evidence="1">Membrane</location>
        <topology evidence="1">Multi-pass membrane protein</topology>
    </subcellularLocation>
</comment>
<feature type="region of interest" description="Disordered" evidence="10">
    <location>
        <begin position="388"/>
        <end position="408"/>
    </location>
</feature>
<evidence type="ECO:0000313" key="13">
    <source>
        <dbReference type="EMBL" id="WXB11149.1"/>
    </source>
</evidence>
<feature type="compositionally biased region" description="Low complexity" evidence="10">
    <location>
        <begin position="388"/>
        <end position="399"/>
    </location>
</feature>
<evidence type="ECO:0000256" key="4">
    <source>
        <dbReference type="ARBA" id="ARBA00022692"/>
    </source>
</evidence>
<evidence type="ECO:0000256" key="6">
    <source>
        <dbReference type="ARBA" id="ARBA00023053"/>
    </source>
</evidence>
<feature type="transmembrane region" description="Helical" evidence="11">
    <location>
        <begin position="174"/>
        <end position="195"/>
    </location>
</feature>
<dbReference type="PANTHER" id="PTHR43562:SF3">
    <property type="entry name" value="SODIUM ION_PROTON EXCHANGER (EUROFUNG)"/>
    <property type="match status" value="1"/>
</dbReference>
<evidence type="ECO:0000256" key="10">
    <source>
        <dbReference type="SAM" id="MobiDB-lite"/>
    </source>
</evidence>
<dbReference type="EMBL" id="CP089984">
    <property type="protein sequence ID" value="WXB11149.1"/>
    <property type="molecule type" value="Genomic_DNA"/>
</dbReference>
<feature type="transmembrane region" description="Helical" evidence="11">
    <location>
        <begin position="144"/>
        <end position="168"/>
    </location>
</feature>
<protein>
    <submittedName>
        <fullName evidence="13">Cation:proton antiporter</fullName>
    </submittedName>
</protein>
<feature type="transmembrane region" description="Helical" evidence="11">
    <location>
        <begin position="83"/>
        <end position="104"/>
    </location>
</feature>
<accession>A0ABZ2LJJ4</accession>
<feature type="transmembrane region" description="Helical" evidence="11">
    <location>
        <begin position="110"/>
        <end position="132"/>
    </location>
</feature>
<evidence type="ECO:0000256" key="3">
    <source>
        <dbReference type="ARBA" id="ARBA00022449"/>
    </source>
</evidence>
<keyword evidence="7" id="KW-0406">Ion transport</keyword>
<evidence type="ECO:0000256" key="9">
    <source>
        <dbReference type="ARBA" id="ARBA00023201"/>
    </source>
</evidence>
<keyword evidence="6" id="KW-0915">Sodium</keyword>
<evidence type="ECO:0000256" key="1">
    <source>
        <dbReference type="ARBA" id="ARBA00004141"/>
    </source>
</evidence>
<dbReference type="Pfam" id="PF00999">
    <property type="entry name" value="Na_H_Exchanger"/>
    <property type="match status" value="1"/>
</dbReference>
<keyword evidence="8 11" id="KW-0472">Membrane</keyword>
<keyword evidence="9" id="KW-0739">Sodium transport</keyword>
<dbReference type="Gene3D" id="1.20.1530.20">
    <property type="match status" value="1"/>
</dbReference>
<keyword evidence="2" id="KW-0813">Transport</keyword>
<evidence type="ECO:0000313" key="14">
    <source>
        <dbReference type="Proteomes" id="UP001370348"/>
    </source>
</evidence>
<feature type="transmembrane region" description="Helical" evidence="11">
    <location>
        <begin position="268"/>
        <end position="286"/>
    </location>
</feature>
<feature type="transmembrane region" description="Helical" evidence="11">
    <location>
        <begin position="298"/>
        <end position="319"/>
    </location>
</feature>
<evidence type="ECO:0000259" key="12">
    <source>
        <dbReference type="Pfam" id="PF00999"/>
    </source>
</evidence>
<keyword evidence="14" id="KW-1185">Reference proteome</keyword>
<reference evidence="13 14" key="1">
    <citation type="submission" date="2021-12" db="EMBL/GenBank/DDBJ databases">
        <title>Discovery of the Pendulisporaceae a myxobacterial family with distinct sporulation behavior and unique specialized metabolism.</title>
        <authorList>
            <person name="Garcia R."/>
            <person name="Popoff A."/>
            <person name="Bader C.D."/>
            <person name="Loehr J."/>
            <person name="Walesch S."/>
            <person name="Walt C."/>
            <person name="Boldt J."/>
            <person name="Bunk B."/>
            <person name="Haeckl F.J.F.P.J."/>
            <person name="Gunesch A.P."/>
            <person name="Birkelbach J."/>
            <person name="Nuebel U."/>
            <person name="Pietschmann T."/>
            <person name="Bach T."/>
            <person name="Mueller R."/>
        </authorList>
    </citation>
    <scope>NUCLEOTIDE SEQUENCE [LARGE SCALE GENOMIC DNA]</scope>
    <source>
        <strain evidence="13 14">MSr11954</strain>
    </source>
</reference>
<evidence type="ECO:0000256" key="8">
    <source>
        <dbReference type="ARBA" id="ARBA00023136"/>
    </source>
</evidence>
<feature type="transmembrane region" description="Helical" evidence="11">
    <location>
        <begin position="362"/>
        <end position="383"/>
    </location>
</feature>
<evidence type="ECO:0000256" key="7">
    <source>
        <dbReference type="ARBA" id="ARBA00023065"/>
    </source>
</evidence>
<keyword evidence="3" id="KW-0050">Antiport</keyword>
<proteinExistence type="predicted"/>
<dbReference type="PANTHER" id="PTHR43562">
    <property type="entry name" value="NAPA-TYPE SODIUM/HYDROGEN ANTIPORTER"/>
    <property type="match status" value="1"/>
</dbReference>
<gene>
    <name evidence="13" type="ORF">LZC94_25135</name>
</gene>
<dbReference type="InterPro" id="IPR006153">
    <property type="entry name" value="Cation/H_exchanger_TM"/>
</dbReference>
<dbReference type="InterPro" id="IPR038770">
    <property type="entry name" value="Na+/solute_symporter_sf"/>
</dbReference>